<dbReference type="GO" id="GO:0046983">
    <property type="term" value="F:protein dimerization activity"/>
    <property type="evidence" value="ECO:0007669"/>
    <property type="project" value="InterPro"/>
</dbReference>
<keyword evidence="3" id="KW-0863">Zinc-finger</keyword>
<feature type="domain" description="HAT C-terminal dimerisation" evidence="6">
    <location>
        <begin position="604"/>
        <end position="683"/>
    </location>
</feature>
<keyword evidence="2" id="KW-0479">Metal-binding</keyword>
<dbReference type="InterPro" id="IPR012337">
    <property type="entry name" value="RNaseH-like_sf"/>
</dbReference>
<dbReference type="InterPro" id="IPR052035">
    <property type="entry name" value="ZnF_BED_domain_contain"/>
</dbReference>
<comment type="caution">
    <text evidence="7">The sequence shown here is derived from an EMBL/GenBank/DDBJ whole genome shotgun (WGS) entry which is preliminary data.</text>
</comment>
<name>A0A074SLM2_9AGAM</name>
<dbReference type="InterPro" id="IPR008906">
    <property type="entry name" value="HATC_C_dom"/>
</dbReference>
<evidence type="ECO:0000256" key="5">
    <source>
        <dbReference type="ARBA" id="ARBA00023242"/>
    </source>
</evidence>
<dbReference type="Proteomes" id="UP000027456">
    <property type="component" value="Unassembled WGS sequence"/>
</dbReference>
<evidence type="ECO:0000259" key="6">
    <source>
        <dbReference type="Pfam" id="PF05699"/>
    </source>
</evidence>
<organism evidence="7 8">
    <name type="scientific">Rhizoctonia solani 123E</name>
    <dbReference type="NCBI Taxonomy" id="1423351"/>
    <lineage>
        <taxon>Eukaryota</taxon>
        <taxon>Fungi</taxon>
        <taxon>Dikarya</taxon>
        <taxon>Basidiomycota</taxon>
        <taxon>Agaricomycotina</taxon>
        <taxon>Agaricomycetes</taxon>
        <taxon>Cantharellales</taxon>
        <taxon>Ceratobasidiaceae</taxon>
        <taxon>Rhizoctonia</taxon>
    </lineage>
</organism>
<protein>
    <submittedName>
        <fullName evidence="7">HAT family dimerization protein</fullName>
    </submittedName>
</protein>
<evidence type="ECO:0000313" key="7">
    <source>
        <dbReference type="EMBL" id="KEP50982.1"/>
    </source>
</evidence>
<evidence type="ECO:0000256" key="4">
    <source>
        <dbReference type="ARBA" id="ARBA00022833"/>
    </source>
</evidence>
<dbReference type="EMBL" id="AZST01000203">
    <property type="protein sequence ID" value="KEP50982.1"/>
    <property type="molecule type" value="Genomic_DNA"/>
</dbReference>
<evidence type="ECO:0000313" key="8">
    <source>
        <dbReference type="Proteomes" id="UP000027456"/>
    </source>
</evidence>
<gene>
    <name evidence="7" type="ORF">V565_069680</name>
</gene>
<dbReference type="PANTHER" id="PTHR46481:SF10">
    <property type="entry name" value="ZINC FINGER BED DOMAIN-CONTAINING PROTEIN 39"/>
    <property type="match status" value="1"/>
</dbReference>
<keyword evidence="8" id="KW-1185">Reference proteome</keyword>
<dbReference type="AlphaFoldDB" id="A0A074SLM2"/>
<dbReference type="SUPFAM" id="SSF53098">
    <property type="entry name" value="Ribonuclease H-like"/>
    <property type="match status" value="1"/>
</dbReference>
<evidence type="ECO:0000256" key="3">
    <source>
        <dbReference type="ARBA" id="ARBA00022771"/>
    </source>
</evidence>
<evidence type="ECO:0000256" key="2">
    <source>
        <dbReference type="ARBA" id="ARBA00022723"/>
    </source>
</evidence>
<dbReference type="HOGENOM" id="CLU_009123_12_4_1"/>
<dbReference type="GO" id="GO:0005634">
    <property type="term" value="C:nucleus"/>
    <property type="evidence" value="ECO:0007669"/>
    <property type="project" value="UniProtKB-SubCell"/>
</dbReference>
<dbReference type="OrthoDB" id="3359487at2759"/>
<keyword evidence="4" id="KW-0862">Zinc</keyword>
<dbReference type="PANTHER" id="PTHR46481">
    <property type="entry name" value="ZINC FINGER BED DOMAIN-CONTAINING PROTEIN 4"/>
    <property type="match status" value="1"/>
</dbReference>
<keyword evidence="5" id="KW-0539">Nucleus</keyword>
<dbReference type="GO" id="GO:0008270">
    <property type="term" value="F:zinc ion binding"/>
    <property type="evidence" value="ECO:0007669"/>
    <property type="project" value="UniProtKB-KW"/>
</dbReference>
<dbReference type="Pfam" id="PF05699">
    <property type="entry name" value="Dimer_Tnp_hAT"/>
    <property type="match status" value="1"/>
</dbReference>
<proteinExistence type="predicted"/>
<reference evidence="7 8" key="1">
    <citation type="submission" date="2013-12" db="EMBL/GenBank/DDBJ databases">
        <authorList>
            <person name="Cubeta M."/>
            <person name="Pakala S."/>
            <person name="Fedorova N."/>
            <person name="Thomas E."/>
            <person name="Dean R."/>
            <person name="Jabaji S."/>
            <person name="Neate S."/>
            <person name="Toda T."/>
            <person name="Tavantzis S."/>
            <person name="Vilgalys R."/>
            <person name="Bharathan N."/>
            <person name="Pakala S."/>
            <person name="Losada L.S."/>
            <person name="Zafar N."/>
            <person name="Nierman W."/>
        </authorList>
    </citation>
    <scope>NUCLEOTIDE SEQUENCE [LARGE SCALE GENOMIC DNA]</scope>
    <source>
        <strain evidence="7 8">123E</strain>
    </source>
</reference>
<sequence length="708" mass="80519">MSLKGSTQQFITRKIHVLSDADAWRYSDKEIIASARRNWPSNIYDHYIIFLIRYYTEGGEPNYMEFRFECKFACPLHEHQFRARKTKTRSGKLWTSARQCEERQQIKANPETTAQDRKDLAWICIQCSLLRTPPGSANMLLMIPGHVNSGPHDGSFLSSPITEGLKYIYSSLASVAFSHFQNVSGAFHLIVDGWTNITPTDSLVCVVVVWQQEGRVFRSVLDLAWVCDLRSEGFLSDFTSQCLERFGLLGKIKSVCISNAPHSEQLVQDLCVKHSNLRPDIRIMCYPHIVRLMAEAFISFLRPQPRVTLMKFINLPSEDESERTVEWGDRPLHHYLSEPDYNAEIVQWAVGKAHQRVRRLGLCVEDNVLQSAHGVLSKVKGLEQFIDETGFPELREIYWGCSEQGSDSEANIPTARPRAFGQWSTVWDSIDRCLRFQPTFHKLLDTNIPDLGGCFLEETQLKLLEDFHRCLQAFHKLGIILSRQEIPFLHEVVEELFTLRAHLEDICNDRLGTNLTSVARMAAAAALSAYELIGKGDMLPEVYSILMVMRPTHKLQWFEERGMNTQRISALVEAYFEENYPLIKRENDEEGLVDLVTAQTDNLKTYLSSSILSEKVIEERGGLLSYWNLERKTSPRVAQMALDHLTIPASSVDPTRTLSGGPVTTNGLEAQVDRDVFRAAMSIGSWFGTPVLKDIDAVANILEEHPCT</sequence>
<comment type="subcellular location">
    <subcellularLocation>
        <location evidence="1">Nucleus</location>
    </subcellularLocation>
</comment>
<accession>A0A074SLM2</accession>
<evidence type="ECO:0000256" key="1">
    <source>
        <dbReference type="ARBA" id="ARBA00004123"/>
    </source>
</evidence>